<dbReference type="EMBL" id="JAJGMW010000002">
    <property type="protein sequence ID" value="MCC4211360.1"/>
    <property type="molecule type" value="Genomic_DNA"/>
</dbReference>
<sequence length="185" mass="21545">MGVKKTKAQDHAKTLYLDTRNKLTDKEIAERVGVRPNTVGNWIKKYGWEKLRKSLLTTRQEQLIGFYDQLEALNNHIKTRPIQYDVPDHLINGRKVKNDDGESELVFDEYNEEDYPILVGNFPTSKEANTQMTITNNIKKLETELSIREIYEVGTGLLDYIKPQDFELYKTLIPFFDGFLNTKLV</sequence>
<protein>
    <recommendedName>
        <fullName evidence="1">Terminase ATPase subunit N-terminal domain-containing protein</fullName>
    </recommendedName>
</protein>
<dbReference type="InterPro" id="IPR010332">
    <property type="entry name" value="ATPase_terminase-su_N"/>
</dbReference>
<accession>A0ABS8GNU7</accession>
<dbReference type="Pfam" id="PF06056">
    <property type="entry name" value="Terminase_5"/>
    <property type="match status" value="1"/>
</dbReference>
<evidence type="ECO:0000313" key="2">
    <source>
        <dbReference type="EMBL" id="MCC4211360.1"/>
    </source>
</evidence>
<reference evidence="2 3" key="1">
    <citation type="submission" date="2021-11" db="EMBL/GenBank/DDBJ databases">
        <title>Seasonal and diel survey of microbial diversity of the Tyrrhenian coast.</title>
        <authorList>
            <person name="Gattoni G."/>
            <person name="Corral P."/>
        </authorList>
    </citation>
    <scope>NUCLEOTIDE SEQUENCE [LARGE SCALE GENOMIC DNA]</scope>
    <source>
        <strain evidence="2 3">Mr9</strain>
    </source>
</reference>
<evidence type="ECO:0000313" key="3">
    <source>
        <dbReference type="Proteomes" id="UP001197770"/>
    </source>
</evidence>
<gene>
    <name evidence="2" type="ORF">LLW17_01400</name>
</gene>
<evidence type="ECO:0000259" key="1">
    <source>
        <dbReference type="Pfam" id="PF06056"/>
    </source>
</evidence>
<feature type="domain" description="Terminase ATPase subunit N-terminal" evidence="1">
    <location>
        <begin position="11"/>
        <end position="51"/>
    </location>
</feature>
<comment type="caution">
    <text evidence="2">The sequence shown here is derived from an EMBL/GenBank/DDBJ whole genome shotgun (WGS) entry which is preliminary data.</text>
</comment>
<dbReference type="Proteomes" id="UP001197770">
    <property type="component" value="Unassembled WGS sequence"/>
</dbReference>
<name>A0ABS8GNU7_9FLAO</name>
<organism evidence="2 3">
    <name type="scientific">Leeuwenhoekiella parthenopeia</name>
    <dbReference type="NCBI Taxonomy" id="2890320"/>
    <lineage>
        <taxon>Bacteria</taxon>
        <taxon>Pseudomonadati</taxon>
        <taxon>Bacteroidota</taxon>
        <taxon>Flavobacteriia</taxon>
        <taxon>Flavobacteriales</taxon>
        <taxon>Flavobacteriaceae</taxon>
        <taxon>Leeuwenhoekiella</taxon>
    </lineage>
</organism>
<keyword evidence="3" id="KW-1185">Reference proteome</keyword>
<proteinExistence type="predicted"/>